<evidence type="ECO:0000256" key="3">
    <source>
        <dbReference type="ARBA" id="ARBA00022723"/>
    </source>
</evidence>
<dbReference type="GO" id="GO:0070006">
    <property type="term" value="F:metalloaminopeptidase activity"/>
    <property type="evidence" value="ECO:0007669"/>
    <property type="project" value="InterPro"/>
</dbReference>
<evidence type="ECO:0000313" key="8">
    <source>
        <dbReference type="Proteomes" id="UP000007879"/>
    </source>
</evidence>
<dbReference type="RefSeq" id="XP_019850977.1">
    <property type="nucleotide sequence ID" value="XM_019995418.1"/>
</dbReference>
<dbReference type="EnsemblMetazoa" id="XM_019995418.1">
    <property type="protein sequence ID" value="XP_019850977.1"/>
    <property type="gene ID" value="LOC105312440"/>
</dbReference>
<dbReference type="KEGG" id="aqu:105312440"/>
<proteinExistence type="inferred from homology"/>
<dbReference type="Pfam" id="PF05195">
    <property type="entry name" value="AMP_N"/>
    <property type="match status" value="1"/>
</dbReference>
<dbReference type="SUPFAM" id="SSF53092">
    <property type="entry name" value="Creatinase/prolidase N-terminal domain"/>
    <property type="match status" value="1"/>
</dbReference>
<comment type="cofactor">
    <cofactor evidence="1">
        <name>Mn(2+)</name>
        <dbReference type="ChEBI" id="CHEBI:29035"/>
    </cofactor>
</comment>
<dbReference type="PANTHER" id="PTHR43226">
    <property type="entry name" value="XAA-PRO AMINOPEPTIDASE 3"/>
    <property type="match status" value="1"/>
</dbReference>
<sequence>MAFRSVKNLLSYYKMRRHSLISLRHISRHIRQPTNYSHPELLGKDELLPGITKMEFARRRRRLMEEISKTHSGMTNANHVLIIPASKVQYMSQDIFYRFHQNNDFLYFTGFQEPDAVLIIESNSSSPLPDHNTVLYVTDRDPFREKWEGPVLGPDDAVDYFGVDEAYSITLLSEHLERKYSKGGYSVWYYGERETPATISDSIDVTIHQHLLNVPGSRITSNHSLLYHMHTLRAIKSEGEISLMRRAGEIAAGAFKKVMSLTVPGMYEYQLESHFEHYCRMNGGQRLAFVPVVAGGERACHIHYTTNELKLNEGELVLLDGGVEYCGYVSDITRTWPVNGRFTAAQRDLYEAVLRVKEACIKCCQVGVTLNYIHSVSKELLQEELKKLEILPTDLDGPDLIQALNSLYPHDIGHYLGMDVHDTPLLSHNVVLQPGMVITVEPGVYVRRDFPIKNHIKAKEFLGAAVRIEDDVLITSDGPQVLNKGTPQTVEEISVIINK</sequence>
<dbReference type="Pfam" id="PF00557">
    <property type="entry name" value="Peptidase_M24"/>
    <property type="match status" value="1"/>
</dbReference>
<evidence type="ECO:0000313" key="7">
    <source>
        <dbReference type="EnsemblMetazoa" id="XP_019850977.1"/>
    </source>
</evidence>
<dbReference type="InterPro" id="IPR052433">
    <property type="entry name" value="X-Pro_dipept-like"/>
</dbReference>
<dbReference type="PANTHER" id="PTHR43226:SF4">
    <property type="entry name" value="XAA-PRO AMINOPEPTIDASE 3"/>
    <property type="match status" value="1"/>
</dbReference>
<dbReference type="GO" id="GO:0006508">
    <property type="term" value="P:proteolysis"/>
    <property type="evidence" value="ECO:0007669"/>
    <property type="project" value="TreeGrafter"/>
</dbReference>
<keyword evidence="3" id="KW-0479">Metal-binding</keyword>
<keyword evidence="8" id="KW-1185">Reference proteome</keyword>
<dbReference type="SMART" id="SM01011">
    <property type="entry name" value="AMP_N"/>
    <property type="match status" value="1"/>
</dbReference>
<evidence type="ECO:0000256" key="5">
    <source>
        <dbReference type="ARBA" id="ARBA00023211"/>
    </source>
</evidence>
<dbReference type="GO" id="GO:0005739">
    <property type="term" value="C:mitochondrion"/>
    <property type="evidence" value="ECO:0007669"/>
    <property type="project" value="TreeGrafter"/>
</dbReference>
<reference evidence="8" key="1">
    <citation type="journal article" date="2010" name="Nature">
        <title>The Amphimedon queenslandica genome and the evolution of animal complexity.</title>
        <authorList>
            <person name="Srivastava M."/>
            <person name="Simakov O."/>
            <person name="Chapman J."/>
            <person name="Fahey B."/>
            <person name="Gauthier M.E."/>
            <person name="Mitros T."/>
            <person name="Richards G.S."/>
            <person name="Conaco C."/>
            <person name="Dacre M."/>
            <person name="Hellsten U."/>
            <person name="Larroux C."/>
            <person name="Putnam N.H."/>
            <person name="Stanke M."/>
            <person name="Adamska M."/>
            <person name="Darling A."/>
            <person name="Degnan S.M."/>
            <person name="Oakley T.H."/>
            <person name="Plachetzki D.C."/>
            <person name="Zhai Y."/>
            <person name="Adamski M."/>
            <person name="Calcino A."/>
            <person name="Cummins S.F."/>
            <person name="Goodstein D.M."/>
            <person name="Harris C."/>
            <person name="Jackson D.J."/>
            <person name="Leys S.P."/>
            <person name="Shu S."/>
            <person name="Woodcroft B.J."/>
            <person name="Vervoort M."/>
            <person name="Kosik K.S."/>
            <person name="Manning G."/>
            <person name="Degnan B.M."/>
            <person name="Rokhsar D.S."/>
        </authorList>
    </citation>
    <scope>NUCLEOTIDE SEQUENCE [LARGE SCALE GENOMIC DNA]</scope>
</reference>
<dbReference type="AlphaFoldDB" id="A0AAN0J2L9"/>
<dbReference type="Proteomes" id="UP000007879">
    <property type="component" value="Unassembled WGS sequence"/>
</dbReference>
<evidence type="ECO:0000256" key="1">
    <source>
        <dbReference type="ARBA" id="ARBA00001936"/>
    </source>
</evidence>
<dbReference type="Gene3D" id="3.40.350.10">
    <property type="entry name" value="Creatinase/prolidase N-terminal domain"/>
    <property type="match status" value="1"/>
</dbReference>
<dbReference type="GeneID" id="105312440"/>
<dbReference type="InterPro" id="IPR007865">
    <property type="entry name" value="Aminopep_P_N"/>
</dbReference>
<accession>A0AAN0J2L9</accession>
<dbReference type="InterPro" id="IPR000994">
    <property type="entry name" value="Pept_M24"/>
</dbReference>
<organism evidence="7 8">
    <name type="scientific">Amphimedon queenslandica</name>
    <name type="common">Sponge</name>
    <dbReference type="NCBI Taxonomy" id="400682"/>
    <lineage>
        <taxon>Eukaryota</taxon>
        <taxon>Metazoa</taxon>
        <taxon>Porifera</taxon>
        <taxon>Demospongiae</taxon>
        <taxon>Heteroscleromorpha</taxon>
        <taxon>Haplosclerida</taxon>
        <taxon>Niphatidae</taxon>
        <taxon>Amphimedon</taxon>
    </lineage>
</organism>
<protein>
    <recommendedName>
        <fullName evidence="6">Aminopeptidase P N-terminal domain-containing protein</fullName>
    </recommendedName>
</protein>
<dbReference type="CDD" id="cd01087">
    <property type="entry name" value="Prolidase"/>
    <property type="match status" value="1"/>
</dbReference>
<dbReference type="InterPro" id="IPR036005">
    <property type="entry name" value="Creatinase/aminopeptidase-like"/>
</dbReference>
<comment type="similarity">
    <text evidence="2">Belongs to the peptidase M24B family.</text>
</comment>
<dbReference type="Gene3D" id="3.90.230.10">
    <property type="entry name" value="Creatinase/methionine aminopeptidase superfamily"/>
    <property type="match status" value="1"/>
</dbReference>
<feature type="domain" description="Aminopeptidase P N-terminal" evidence="6">
    <location>
        <begin position="51"/>
        <end position="198"/>
    </location>
</feature>
<evidence type="ECO:0000259" key="6">
    <source>
        <dbReference type="SMART" id="SM01011"/>
    </source>
</evidence>
<keyword evidence="4" id="KW-0378">Hydrolase</keyword>
<keyword evidence="5" id="KW-0464">Manganese</keyword>
<evidence type="ECO:0000256" key="2">
    <source>
        <dbReference type="ARBA" id="ARBA00008766"/>
    </source>
</evidence>
<dbReference type="InterPro" id="IPR029149">
    <property type="entry name" value="Creatin/AminoP/Spt16_N"/>
</dbReference>
<reference evidence="7" key="2">
    <citation type="submission" date="2024-06" db="UniProtKB">
        <authorList>
            <consortium name="EnsemblMetazoa"/>
        </authorList>
    </citation>
    <scope>IDENTIFICATION</scope>
</reference>
<dbReference type="GO" id="GO:0030145">
    <property type="term" value="F:manganese ion binding"/>
    <property type="evidence" value="ECO:0007669"/>
    <property type="project" value="InterPro"/>
</dbReference>
<name>A0AAN0J2L9_AMPQE</name>
<dbReference type="SUPFAM" id="SSF55920">
    <property type="entry name" value="Creatinase/aminopeptidase"/>
    <property type="match status" value="1"/>
</dbReference>
<evidence type="ECO:0000256" key="4">
    <source>
        <dbReference type="ARBA" id="ARBA00022801"/>
    </source>
</evidence>